<dbReference type="eggNOG" id="COG0406">
    <property type="taxonomic scope" value="Bacteria"/>
</dbReference>
<dbReference type="RefSeq" id="WP_051486569.1">
    <property type="nucleotide sequence ID" value="NZ_KK069990.1"/>
</dbReference>
<organism evidence="3 4">
    <name type="scientific">Brachybacterium phenoliresistens</name>
    <dbReference type="NCBI Taxonomy" id="396014"/>
    <lineage>
        <taxon>Bacteria</taxon>
        <taxon>Bacillati</taxon>
        <taxon>Actinomycetota</taxon>
        <taxon>Actinomycetes</taxon>
        <taxon>Micrococcales</taxon>
        <taxon>Dermabacteraceae</taxon>
        <taxon>Brachybacterium</taxon>
    </lineage>
</organism>
<dbReference type="Gene3D" id="3.40.50.1240">
    <property type="entry name" value="Phosphoglycerate mutase-like"/>
    <property type="match status" value="1"/>
</dbReference>
<dbReference type="GO" id="GO:0005737">
    <property type="term" value="C:cytoplasm"/>
    <property type="evidence" value="ECO:0007669"/>
    <property type="project" value="TreeGrafter"/>
</dbReference>
<sequence>MDNDVLHSSRLTRRAGLAAAGGLGLAAATAWIGPVAAQPGQGAGRGAGRGGRKAVTLLVTRHGRTMLNTLDRVQGWSDSPLTDAGVAVAEDLGRGLALEGVEIDAVHCGDMVRHHQTASAVLETFGADLEPIRDERLREISFGSYEGERNGVMWTAIAQSLGHASQEELFASPDFDMSVALDAGAALSDGTAVPAETSADCADRALAALEEIAQSRTRKGGTVLVVTSGLTIYLALHALGADLSSVTGGFHNASVSTLTYQEGSWTIGAINDMHYVEQGAGA</sequence>
<reference evidence="3 4" key="1">
    <citation type="submission" date="2014-02" db="EMBL/GenBank/DDBJ databases">
        <title>Genome sequence of Brachybacterium phenoliresistens strain W13A50.</title>
        <authorList>
            <person name="Wang X."/>
        </authorList>
    </citation>
    <scope>NUCLEOTIDE SEQUENCE [LARGE SCALE GENOMIC DNA]</scope>
    <source>
        <strain evidence="3 4">W13A50</strain>
    </source>
</reference>
<evidence type="ECO:0000313" key="4">
    <source>
        <dbReference type="Proteomes" id="UP000023067"/>
    </source>
</evidence>
<name>Z9JUX5_9MICO</name>
<dbReference type="InterPro" id="IPR050275">
    <property type="entry name" value="PGM_Phosphatase"/>
</dbReference>
<evidence type="ECO:0000256" key="2">
    <source>
        <dbReference type="PIRSR" id="PIRSR613078-2"/>
    </source>
</evidence>
<evidence type="ECO:0000256" key="1">
    <source>
        <dbReference type="PIRSR" id="PIRSR613078-1"/>
    </source>
</evidence>
<dbReference type="PANTHER" id="PTHR48100:SF9">
    <property type="entry name" value="PHOSPHOGLYCERATE MUTASE 2 PARALOG"/>
    <property type="match status" value="1"/>
</dbReference>
<keyword evidence="4" id="KW-1185">Reference proteome</keyword>
<proteinExistence type="predicted"/>
<dbReference type="Proteomes" id="UP000023067">
    <property type="component" value="Unassembled WGS sequence"/>
</dbReference>
<dbReference type="STRING" id="396014.BF93_13500"/>
<comment type="caution">
    <text evidence="3">The sequence shown here is derived from an EMBL/GenBank/DDBJ whole genome shotgun (WGS) entry which is preliminary data.</text>
</comment>
<dbReference type="Pfam" id="PF00300">
    <property type="entry name" value="His_Phos_1"/>
    <property type="match status" value="1"/>
</dbReference>
<dbReference type="InterPro" id="IPR006311">
    <property type="entry name" value="TAT_signal"/>
</dbReference>
<evidence type="ECO:0000313" key="3">
    <source>
        <dbReference type="EMBL" id="EWS81848.1"/>
    </source>
</evidence>
<dbReference type="CDD" id="cd07067">
    <property type="entry name" value="HP_PGM_like"/>
    <property type="match status" value="1"/>
</dbReference>
<dbReference type="PROSITE" id="PS51318">
    <property type="entry name" value="TAT"/>
    <property type="match status" value="1"/>
</dbReference>
<dbReference type="PATRIC" id="fig|396014.3.peg.1053"/>
<dbReference type="PANTHER" id="PTHR48100">
    <property type="entry name" value="BROAD-SPECIFICITY PHOSPHATASE YOR283W-RELATED"/>
    <property type="match status" value="1"/>
</dbReference>
<dbReference type="InterPro" id="IPR013078">
    <property type="entry name" value="His_Pase_superF_clade-1"/>
</dbReference>
<dbReference type="GO" id="GO:0016791">
    <property type="term" value="F:phosphatase activity"/>
    <property type="evidence" value="ECO:0007669"/>
    <property type="project" value="TreeGrafter"/>
</dbReference>
<dbReference type="InterPro" id="IPR029033">
    <property type="entry name" value="His_PPase_superfam"/>
</dbReference>
<accession>Z9JUX5</accession>
<feature type="active site" description="Proton donor/acceptor" evidence="1">
    <location>
        <position position="139"/>
    </location>
</feature>
<dbReference type="SUPFAM" id="SSF53254">
    <property type="entry name" value="Phosphoglycerate mutase-like"/>
    <property type="match status" value="1"/>
</dbReference>
<dbReference type="SMART" id="SM00855">
    <property type="entry name" value="PGAM"/>
    <property type="match status" value="1"/>
</dbReference>
<gene>
    <name evidence="3" type="ORF">BF93_13500</name>
</gene>
<dbReference type="EMBL" id="JDYK01000004">
    <property type="protein sequence ID" value="EWS81848.1"/>
    <property type="molecule type" value="Genomic_DNA"/>
</dbReference>
<feature type="binding site" evidence="2">
    <location>
        <begin position="61"/>
        <end position="68"/>
    </location>
    <ligand>
        <name>substrate</name>
    </ligand>
</feature>
<feature type="active site" description="Tele-phosphohistidine intermediate" evidence="1">
    <location>
        <position position="62"/>
    </location>
</feature>
<protein>
    <submittedName>
        <fullName evidence="3">Phosphoglycerate mutase</fullName>
    </submittedName>
</protein>
<feature type="binding site" evidence="2">
    <location>
        <position position="113"/>
    </location>
    <ligand>
        <name>substrate</name>
    </ligand>
</feature>
<dbReference type="HOGENOM" id="CLU_033323_9_0_11"/>
<dbReference type="AlphaFoldDB" id="Z9JUX5"/>